<evidence type="ECO:0000313" key="2">
    <source>
        <dbReference type="Proteomes" id="UP000202031"/>
    </source>
</evidence>
<accession>A0A1X9SNY4</accession>
<protein>
    <submittedName>
        <fullName evidence="1">Uncharacterized protein</fullName>
    </submittedName>
</protein>
<proteinExistence type="predicted"/>
<gene>
    <name evidence="1" type="ORF">CLAN_1183</name>
</gene>
<evidence type="ECO:0000313" key="1">
    <source>
        <dbReference type="EMBL" id="ARQ97908.1"/>
    </source>
</evidence>
<reference evidence="2" key="1">
    <citation type="journal article" date="2017" name="Genome Biol. Evol.">
        <title>Comparative Genomic Analysis Identifies a Campylobacter Clade Deficient in Selenium Metabolism.</title>
        <authorList>
            <person name="Miller W.G."/>
            <person name="Yee E."/>
            <person name="Lopes B.S."/>
            <person name="Chapman M.H."/>
            <person name="Huynh S."/>
            <person name="Bono J.L."/>
            <person name="Parker C.T."/>
            <person name="Strachan N.J.C."/>
            <person name="Forbes K.J."/>
        </authorList>
    </citation>
    <scope>NUCLEOTIDE SEQUENCE [LARGE SCALE GENOMIC DNA]</scope>
    <source>
        <strain evidence="2">NCTC 13004</strain>
    </source>
</reference>
<reference evidence="2" key="2">
    <citation type="journal article" date="2017" name="Genome Biol. Evol.">
        <title>Comparative genomic analysis identifies a Campylobacter clade deficient in selenium metabolism.</title>
        <authorList>
            <person name="Miller W.G."/>
            <person name="Yee E."/>
            <person name="Lopes B.S."/>
            <person name="Chapman M.H."/>
            <person name="Huynh S."/>
            <person name="Bono J.L."/>
            <person name="Parker C.T."/>
            <person name="Strachan N.J.C."/>
            <person name="Forbes K.J."/>
        </authorList>
    </citation>
    <scope>NUCLEOTIDE SEQUENCE [LARGE SCALE GENOMIC DNA]</scope>
    <source>
        <strain evidence="2">NCTC 13004</strain>
    </source>
</reference>
<dbReference type="Proteomes" id="UP000202031">
    <property type="component" value="Chromosome"/>
</dbReference>
<dbReference type="AlphaFoldDB" id="A0A1X9SNY4"/>
<dbReference type="KEGG" id="clx:CLAN_1183"/>
<sequence length="340" mass="38930">MSGLISWIRGFLTILYVSAIIKDGKCYLFSRAIKGDKILNSSEAVFEIDNGVVDSKLIDYLKKRTKQYHTLYFAAMLNSPKQWALPAVSASEFEKFNIEYNLVDKVKLDGWSIVVPDNELELFENSLAVKPDLIYSPFAILHSLIKESPKDGITLYLLNMDDSNTIMIFDANKMKFGGYFDTRKDIEDFNYYDKAVSKEESADLDNVIEEEQDRLSQLDNLGDIGSFDSFDSENLGNGEFEDINQEDMEVASKNLEDSVRDIGEEITIISNIKLAINEYYHNKIYSGDFIEEIVIFDGLSLDNEFVVMAENELMINTKIYKHDIDKLLNNMMIKEISDEL</sequence>
<name>A0A1X9SNY4_9BACT</name>
<dbReference type="RefSeq" id="WP_096027609.1">
    <property type="nucleotide sequence ID" value="NZ_CP015578.1"/>
</dbReference>
<dbReference type="EMBL" id="CP015578">
    <property type="protein sequence ID" value="ARQ97908.1"/>
    <property type="molecule type" value="Genomic_DNA"/>
</dbReference>
<organism evidence="1 2">
    <name type="scientific">Campylobacter lanienae NCTC 13004</name>
    <dbReference type="NCBI Taxonomy" id="1031753"/>
    <lineage>
        <taxon>Bacteria</taxon>
        <taxon>Pseudomonadati</taxon>
        <taxon>Campylobacterota</taxon>
        <taxon>Epsilonproteobacteria</taxon>
        <taxon>Campylobacterales</taxon>
        <taxon>Campylobacteraceae</taxon>
        <taxon>Campylobacter</taxon>
    </lineage>
</organism>
<dbReference type="GeneID" id="46921652"/>